<evidence type="ECO:0000313" key="3">
    <source>
        <dbReference type="EMBL" id="SFL36981.1"/>
    </source>
</evidence>
<organism evidence="3 4">
    <name type="scientific">Shimia haliotis</name>
    <dbReference type="NCBI Taxonomy" id="1280847"/>
    <lineage>
        <taxon>Bacteria</taxon>
        <taxon>Pseudomonadati</taxon>
        <taxon>Pseudomonadota</taxon>
        <taxon>Alphaproteobacteria</taxon>
        <taxon>Rhodobacterales</taxon>
        <taxon>Roseobacteraceae</taxon>
    </lineage>
</organism>
<proteinExistence type="predicted"/>
<evidence type="ECO:0000313" key="4">
    <source>
        <dbReference type="Proteomes" id="UP000198851"/>
    </source>
</evidence>
<feature type="region of interest" description="Disordered" evidence="1">
    <location>
        <begin position="45"/>
        <end position="81"/>
    </location>
</feature>
<accession>A0A1I4H6F7</accession>
<keyword evidence="2" id="KW-0732">Signal</keyword>
<evidence type="ECO:0000256" key="2">
    <source>
        <dbReference type="SAM" id="SignalP"/>
    </source>
</evidence>
<feature type="signal peptide" evidence="2">
    <location>
        <begin position="1"/>
        <end position="21"/>
    </location>
</feature>
<feature type="compositionally biased region" description="Basic and acidic residues" evidence="1">
    <location>
        <begin position="46"/>
        <end position="62"/>
    </location>
</feature>
<feature type="chain" id="PRO_5011493187" evidence="2">
    <location>
        <begin position="22"/>
        <end position="81"/>
    </location>
</feature>
<dbReference type="AlphaFoldDB" id="A0A1I4H6F7"/>
<dbReference type="STRING" id="1280847.SAMN04488036_11119"/>
<reference evidence="4" key="1">
    <citation type="submission" date="2016-10" db="EMBL/GenBank/DDBJ databases">
        <authorList>
            <person name="Varghese N."/>
            <person name="Submissions S."/>
        </authorList>
    </citation>
    <scope>NUCLEOTIDE SEQUENCE [LARGE SCALE GENOMIC DNA]</scope>
    <source>
        <strain evidence="4">DSM 28453</strain>
    </source>
</reference>
<dbReference type="EMBL" id="FOSZ01000011">
    <property type="protein sequence ID" value="SFL36981.1"/>
    <property type="molecule type" value="Genomic_DNA"/>
</dbReference>
<evidence type="ECO:0000256" key="1">
    <source>
        <dbReference type="SAM" id="MobiDB-lite"/>
    </source>
</evidence>
<dbReference type="Proteomes" id="UP000198851">
    <property type="component" value="Unassembled WGS sequence"/>
</dbReference>
<keyword evidence="4" id="KW-1185">Reference proteome</keyword>
<dbReference type="RefSeq" id="WP_093325858.1">
    <property type="nucleotide sequence ID" value="NZ_FOSZ01000011.1"/>
</dbReference>
<sequence>MLTKIASAAVVLALSAPLAFAYSAASTTGPADAVVSESYQVADTVGMDRRQDRRDDRQDCRQTEGAAGADKRNCKQNSRNG</sequence>
<name>A0A1I4H6F7_9RHOB</name>
<protein>
    <submittedName>
        <fullName evidence="3">Uncharacterized protein</fullName>
    </submittedName>
</protein>
<gene>
    <name evidence="3" type="ORF">SAMN04488036_11119</name>
</gene>